<keyword evidence="6 9" id="KW-0472">Membrane</keyword>
<evidence type="ECO:0000256" key="2">
    <source>
        <dbReference type="ARBA" id="ARBA00008284"/>
    </source>
</evidence>
<keyword evidence="3 9" id="KW-0812">Transmembrane</keyword>
<keyword evidence="7" id="KW-0325">Glycoprotein</keyword>
<evidence type="ECO:0000256" key="5">
    <source>
        <dbReference type="ARBA" id="ARBA00022989"/>
    </source>
</evidence>
<evidence type="ECO:0000313" key="13">
    <source>
        <dbReference type="Proteomes" id="UP001642540"/>
    </source>
</evidence>
<protein>
    <recommendedName>
        <fullName evidence="11">TM2 domain-containing protein</fullName>
    </recommendedName>
</protein>
<gene>
    <name evidence="12" type="ORF">ODALV1_LOCUS30350</name>
</gene>
<dbReference type="EMBL" id="CAXLJM020000161">
    <property type="protein sequence ID" value="CAL8144954.1"/>
    <property type="molecule type" value="Genomic_DNA"/>
</dbReference>
<evidence type="ECO:0000256" key="3">
    <source>
        <dbReference type="ARBA" id="ARBA00022692"/>
    </source>
</evidence>
<feature type="transmembrane region" description="Helical" evidence="9">
    <location>
        <begin position="176"/>
        <end position="197"/>
    </location>
</feature>
<dbReference type="Proteomes" id="UP001642540">
    <property type="component" value="Unassembled WGS sequence"/>
</dbReference>
<feature type="domain" description="TM2" evidence="11">
    <location>
        <begin position="146"/>
        <end position="194"/>
    </location>
</feature>
<comment type="similarity">
    <text evidence="2">Belongs to the TM2 family.</text>
</comment>
<evidence type="ECO:0000256" key="9">
    <source>
        <dbReference type="SAM" id="Phobius"/>
    </source>
</evidence>
<feature type="chain" id="PRO_5045273612" description="TM2 domain-containing protein" evidence="10">
    <location>
        <begin position="19"/>
        <end position="213"/>
    </location>
</feature>
<evidence type="ECO:0000259" key="11">
    <source>
        <dbReference type="Pfam" id="PF05154"/>
    </source>
</evidence>
<dbReference type="InterPro" id="IPR007829">
    <property type="entry name" value="TM2"/>
</dbReference>
<proteinExistence type="inferred from homology"/>
<dbReference type="PANTHER" id="PTHR21016:SF4">
    <property type="entry name" value="TM2 DOMAIN-CONTAINING PROTEIN 2"/>
    <property type="match status" value="1"/>
</dbReference>
<keyword evidence="5 9" id="KW-1133">Transmembrane helix</keyword>
<comment type="subcellular location">
    <subcellularLocation>
        <location evidence="1">Membrane</location>
        <topology evidence="1">Multi-pass membrane protein</topology>
    </subcellularLocation>
</comment>
<keyword evidence="13" id="KW-1185">Reference proteome</keyword>
<evidence type="ECO:0000256" key="7">
    <source>
        <dbReference type="ARBA" id="ARBA00023180"/>
    </source>
</evidence>
<dbReference type="Pfam" id="PF05154">
    <property type="entry name" value="TM2"/>
    <property type="match status" value="1"/>
</dbReference>
<keyword evidence="4 10" id="KW-0732">Signal</keyword>
<evidence type="ECO:0000256" key="6">
    <source>
        <dbReference type="ARBA" id="ARBA00023136"/>
    </source>
</evidence>
<organism evidence="12 13">
    <name type="scientific">Orchesella dallaii</name>
    <dbReference type="NCBI Taxonomy" id="48710"/>
    <lineage>
        <taxon>Eukaryota</taxon>
        <taxon>Metazoa</taxon>
        <taxon>Ecdysozoa</taxon>
        <taxon>Arthropoda</taxon>
        <taxon>Hexapoda</taxon>
        <taxon>Collembola</taxon>
        <taxon>Entomobryomorpha</taxon>
        <taxon>Entomobryoidea</taxon>
        <taxon>Orchesellidae</taxon>
        <taxon>Orchesellinae</taxon>
        <taxon>Orchesella</taxon>
    </lineage>
</organism>
<dbReference type="PANTHER" id="PTHR21016">
    <property type="entry name" value="BETA-AMYLOID BINDING PROTEIN-RELATED"/>
    <property type="match status" value="1"/>
</dbReference>
<evidence type="ECO:0000256" key="1">
    <source>
        <dbReference type="ARBA" id="ARBA00004141"/>
    </source>
</evidence>
<name>A0ABP1S768_9HEXA</name>
<feature type="transmembrane region" description="Helical" evidence="9">
    <location>
        <begin position="146"/>
        <end position="164"/>
    </location>
</feature>
<feature type="compositionally biased region" description="Low complexity" evidence="8">
    <location>
        <begin position="38"/>
        <end position="51"/>
    </location>
</feature>
<evidence type="ECO:0000256" key="10">
    <source>
        <dbReference type="SAM" id="SignalP"/>
    </source>
</evidence>
<dbReference type="InterPro" id="IPR050932">
    <property type="entry name" value="TM2D1-3-like"/>
</dbReference>
<evidence type="ECO:0000313" key="12">
    <source>
        <dbReference type="EMBL" id="CAL8144954.1"/>
    </source>
</evidence>
<evidence type="ECO:0000256" key="8">
    <source>
        <dbReference type="SAM" id="MobiDB-lite"/>
    </source>
</evidence>
<accession>A0ABP1S768</accession>
<sequence length="213" mass="23229">MSSKIVFVLTLLVPFSLEESVQTPAKSGQSTPGVNANGSSSGTSSSSGSSGARSNTEDFNPLHPKVRCDYLPLDFLECERLVDHVGNATARDKLGYGCVRWGGEWYEEVEHTARLCKALDGIECFHPNNKPEKFLRYGFPCVKYSGHYFLSTLLFSIFLGFLGIDRFCLGHTGTGVGKLLTLGGAGIWWIVDIILLIKGSLTPADGSNWQPYV</sequence>
<evidence type="ECO:0000256" key="4">
    <source>
        <dbReference type="ARBA" id="ARBA00022729"/>
    </source>
</evidence>
<feature type="compositionally biased region" description="Polar residues" evidence="8">
    <location>
        <begin position="22"/>
        <end position="37"/>
    </location>
</feature>
<feature type="region of interest" description="Disordered" evidence="8">
    <location>
        <begin position="22"/>
        <end position="58"/>
    </location>
</feature>
<reference evidence="12 13" key="1">
    <citation type="submission" date="2024-08" db="EMBL/GenBank/DDBJ databases">
        <authorList>
            <person name="Cucini C."/>
            <person name="Frati F."/>
        </authorList>
    </citation>
    <scope>NUCLEOTIDE SEQUENCE [LARGE SCALE GENOMIC DNA]</scope>
</reference>
<comment type="caution">
    <text evidence="12">The sequence shown here is derived from an EMBL/GenBank/DDBJ whole genome shotgun (WGS) entry which is preliminary data.</text>
</comment>
<feature type="signal peptide" evidence="10">
    <location>
        <begin position="1"/>
        <end position="18"/>
    </location>
</feature>